<gene>
    <name evidence="1" type="ORF">ACFSUF_13960</name>
</gene>
<proteinExistence type="predicted"/>
<organism evidence="1 2">
    <name type="scientific">Paenibacillus gansuensis</name>
    <dbReference type="NCBI Taxonomy" id="306542"/>
    <lineage>
        <taxon>Bacteria</taxon>
        <taxon>Bacillati</taxon>
        <taxon>Bacillota</taxon>
        <taxon>Bacilli</taxon>
        <taxon>Bacillales</taxon>
        <taxon>Paenibacillaceae</taxon>
        <taxon>Paenibacillus</taxon>
    </lineage>
</organism>
<dbReference type="Pfam" id="PF10934">
    <property type="entry name" value="Sheath_initiator"/>
    <property type="match status" value="1"/>
</dbReference>
<evidence type="ECO:0000313" key="2">
    <source>
        <dbReference type="Proteomes" id="UP001597541"/>
    </source>
</evidence>
<reference evidence="2" key="1">
    <citation type="journal article" date="2019" name="Int. J. Syst. Evol. Microbiol.">
        <title>The Global Catalogue of Microorganisms (GCM) 10K type strain sequencing project: providing services to taxonomists for standard genome sequencing and annotation.</title>
        <authorList>
            <consortium name="The Broad Institute Genomics Platform"/>
            <consortium name="The Broad Institute Genome Sequencing Center for Infectious Disease"/>
            <person name="Wu L."/>
            <person name="Ma J."/>
        </authorList>
    </citation>
    <scope>NUCLEOTIDE SEQUENCE [LARGE SCALE GENOMIC DNA]</scope>
    <source>
        <strain evidence="2">KCTC 3950</strain>
    </source>
</reference>
<name>A0ABW5PDT9_9BACL</name>
<accession>A0ABW5PDT9</accession>
<sequence>MVLPIGGASTTAQEAQQPSLTYRLDPEINRIIGMIDNIEAVKQTTLLILSTDRFAHTIFSENYGVDNLVEGSGQLQQLVTDALLVDDRITGIEDFVSSTSGDEMNVSFTLVTVFGSIAVERSF</sequence>
<keyword evidence="2" id="KW-1185">Reference proteome</keyword>
<comment type="caution">
    <text evidence="1">The sequence shown here is derived from an EMBL/GenBank/DDBJ whole genome shotgun (WGS) entry which is preliminary data.</text>
</comment>
<protein>
    <submittedName>
        <fullName evidence="1">DUF2634 domain-containing protein</fullName>
    </submittedName>
</protein>
<evidence type="ECO:0000313" key="1">
    <source>
        <dbReference type="EMBL" id="MFD2613532.1"/>
    </source>
</evidence>
<dbReference type="Proteomes" id="UP001597541">
    <property type="component" value="Unassembled WGS sequence"/>
</dbReference>
<dbReference type="EMBL" id="JBHUME010000008">
    <property type="protein sequence ID" value="MFD2613532.1"/>
    <property type="molecule type" value="Genomic_DNA"/>
</dbReference>
<dbReference type="RefSeq" id="WP_377603520.1">
    <property type="nucleotide sequence ID" value="NZ_JBHUME010000008.1"/>
</dbReference>
<dbReference type="InterPro" id="IPR020288">
    <property type="entry name" value="Sheath_initiator"/>
</dbReference>